<name>A0AAD8VBH8_9PEZI</name>
<proteinExistence type="predicted"/>
<gene>
    <name evidence="2" type="ORF">LY79DRAFT_205028</name>
</gene>
<keyword evidence="1" id="KW-0472">Membrane</keyword>
<keyword evidence="3" id="KW-1185">Reference proteome</keyword>
<feature type="transmembrane region" description="Helical" evidence="1">
    <location>
        <begin position="51"/>
        <end position="69"/>
    </location>
</feature>
<dbReference type="RefSeq" id="XP_060419663.1">
    <property type="nucleotide sequence ID" value="XM_060551491.1"/>
</dbReference>
<evidence type="ECO:0000313" key="3">
    <source>
        <dbReference type="Proteomes" id="UP001230504"/>
    </source>
</evidence>
<protein>
    <submittedName>
        <fullName evidence="2">Uncharacterized protein</fullName>
    </submittedName>
</protein>
<evidence type="ECO:0000313" key="2">
    <source>
        <dbReference type="EMBL" id="KAK1599001.1"/>
    </source>
</evidence>
<dbReference type="Proteomes" id="UP001230504">
    <property type="component" value="Unassembled WGS sequence"/>
</dbReference>
<organism evidence="2 3">
    <name type="scientific">Colletotrichum navitas</name>
    <dbReference type="NCBI Taxonomy" id="681940"/>
    <lineage>
        <taxon>Eukaryota</taxon>
        <taxon>Fungi</taxon>
        <taxon>Dikarya</taxon>
        <taxon>Ascomycota</taxon>
        <taxon>Pezizomycotina</taxon>
        <taxon>Sordariomycetes</taxon>
        <taxon>Hypocreomycetidae</taxon>
        <taxon>Glomerellales</taxon>
        <taxon>Glomerellaceae</taxon>
        <taxon>Colletotrichum</taxon>
        <taxon>Colletotrichum graminicola species complex</taxon>
    </lineage>
</organism>
<accession>A0AAD8VBH8</accession>
<sequence length="171" mass="19125">MHMALTPGLDLDLDLDLDLAAWTSGLFATCTGNCKAPASLPSYIHAVHQPLVFTFASTYFGSLTFPPAYLVRVHIPRFHPFCLASPRTLSLYLSLSLPGETTSFFFVLLVRRHSTTRYNLCRRRVRCSETSLAFIIVCRSNPTNAQLVSHRLPPHPLPALHHRRLPLAVFG</sequence>
<keyword evidence="1" id="KW-1133">Transmembrane helix</keyword>
<dbReference type="GeneID" id="85435731"/>
<comment type="caution">
    <text evidence="2">The sequence shown here is derived from an EMBL/GenBank/DDBJ whole genome shotgun (WGS) entry which is preliminary data.</text>
</comment>
<dbReference type="AlphaFoldDB" id="A0AAD8VBH8"/>
<feature type="transmembrane region" description="Helical" evidence="1">
    <location>
        <begin position="89"/>
        <end position="110"/>
    </location>
</feature>
<evidence type="ECO:0000256" key="1">
    <source>
        <dbReference type="SAM" id="Phobius"/>
    </source>
</evidence>
<keyword evidence="1" id="KW-0812">Transmembrane</keyword>
<dbReference type="EMBL" id="JAHLJV010000003">
    <property type="protein sequence ID" value="KAK1599001.1"/>
    <property type="molecule type" value="Genomic_DNA"/>
</dbReference>
<reference evidence="2" key="1">
    <citation type="submission" date="2021-06" db="EMBL/GenBank/DDBJ databases">
        <title>Comparative genomics, transcriptomics and evolutionary studies reveal genomic signatures of adaptation to plant cell wall in hemibiotrophic fungi.</title>
        <authorList>
            <consortium name="DOE Joint Genome Institute"/>
            <person name="Baroncelli R."/>
            <person name="Diaz J.F."/>
            <person name="Benocci T."/>
            <person name="Peng M."/>
            <person name="Battaglia E."/>
            <person name="Haridas S."/>
            <person name="Andreopoulos W."/>
            <person name="Labutti K."/>
            <person name="Pangilinan J."/>
            <person name="Floch G.L."/>
            <person name="Makela M.R."/>
            <person name="Henrissat B."/>
            <person name="Grigoriev I.V."/>
            <person name="Crouch J.A."/>
            <person name="De Vries R.P."/>
            <person name="Sukno S.A."/>
            <person name="Thon M.R."/>
        </authorList>
    </citation>
    <scope>NUCLEOTIDE SEQUENCE</scope>
    <source>
        <strain evidence="2">CBS 125086</strain>
    </source>
</reference>